<reference evidence="2" key="1">
    <citation type="submission" date="2021-05" db="EMBL/GenBank/DDBJ databases">
        <authorList>
            <person name="Alioto T."/>
            <person name="Alioto T."/>
            <person name="Gomez Garrido J."/>
        </authorList>
    </citation>
    <scope>NUCLEOTIDE SEQUENCE</scope>
</reference>
<keyword evidence="1" id="KW-0732">Signal</keyword>
<evidence type="ECO:0000313" key="2">
    <source>
        <dbReference type="EMBL" id="CAG6618036.1"/>
    </source>
</evidence>
<feature type="signal peptide" evidence="1">
    <location>
        <begin position="1"/>
        <end position="19"/>
    </location>
</feature>
<sequence>MLLLMMLLLFLSLFSVYLLKQIPKFLSSSFLISCPNYLRGVRMFQLFCLRIVLDVDPHGINFGIASAVKGHNMTYAGNNEFVWPKIMRIFFPTHHIDDA</sequence>
<protein>
    <submittedName>
        <fullName evidence="2">Uncharacterized protein</fullName>
    </submittedName>
</protein>
<feature type="chain" id="PRO_5034375662" evidence="1">
    <location>
        <begin position="20"/>
        <end position="99"/>
    </location>
</feature>
<dbReference type="AlphaFoldDB" id="A0A8D8PXR9"/>
<accession>A0A8D8PXR9</accession>
<organism evidence="2">
    <name type="scientific">Cacopsylla melanoneura</name>
    <dbReference type="NCBI Taxonomy" id="428564"/>
    <lineage>
        <taxon>Eukaryota</taxon>
        <taxon>Metazoa</taxon>
        <taxon>Ecdysozoa</taxon>
        <taxon>Arthropoda</taxon>
        <taxon>Hexapoda</taxon>
        <taxon>Insecta</taxon>
        <taxon>Pterygota</taxon>
        <taxon>Neoptera</taxon>
        <taxon>Paraneoptera</taxon>
        <taxon>Hemiptera</taxon>
        <taxon>Sternorrhyncha</taxon>
        <taxon>Psylloidea</taxon>
        <taxon>Psyllidae</taxon>
        <taxon>Psyllinae</taxon>
        <taxon>Cacopsylla</taxon>
    </lineage>
</organism>
<dbReference type="EMBL" id="HBUF01040775">
    <property type="protein sequence ID" value="CAG6618036.1"/>
    <property type="molecule type" value="Transcribed_RNA"/>
</dbReference>
<evidence type="ECO:0000256" key="1">
    <source>
        <dbReference type="SAM" id="SignalP"/>
    </source>
</evidence>
<proteinExistence type="predicted"/>
<name>A0A8D8PXR9_9HEMI</name>